<dbReference type="AlphaFoldDB" id="A0A542DPL4"/>
<reference evidence="1 2" key="1">
    <citation type="submission" date="2019-06" db="EMBL/GenBank/DDBJ databases">
        <title>Sequencing the genomes of 1000 actinobacteria strains.</title>
        <authorList>
            <person name="Klenk H.-P."/>
        </authorList>
    </citation>
    <scope>NUCLEOTIDE SEQUENCE [LARGE SCALE GENOMIC DNA]</scope>
    <source>
        <strain evidence="1 2">DSM 45679</strain>
    </source>
</reference>
<protein>
    <recommendedName>
        <fullName evidence="3">Excreted virulence factor EspC (Type VII ESX diderm)</fullName>
    </recommendedName>
</protein>
<dbReference type="EMBL" id="VFML01000001">
    <property type="protein sequence ID" value="TQJ04924.1"/>
    <property type="molecule type" value="Genomic_DNA"/>
</dbReference>
<name>A0A542DPL4_AMYCI</name>
<proteinExistence type="predicted"/>
<evidence type="ECO:0000313" key="2">
    <source>
        <dbReference type="Proteomes" id="UP000320876"/>
    </source>
</evidence>
<evidence type="ECO:0008006" key="3">
    <source>
        <dbReference type="Google" id="ProtNLM"/>
    </source>
</evidence>
<accession>A0A542DPL4</accession>
<dbReference type="Proteomes" id="UP000320876">
    <property type="component" value="Unassembled WGS sequence"/>
</dbReference>
<sequence>MTGRDPETQHTLNWLASGVAAGAVAGGIEGSAAGGPGFVFTLEQLRAIAARWERLAERFRWAQRNADIIVRAEGPGADYASQDNAAMIRESGEALLETLKAREAYCLDQWEKTRAAMDAYATAEDEAAAEVNKPAGGRF</sequence>
<dbReference type="OrthoDB" id="3624387at2"/>
<comment type="caution">
    <text evidence="1">The sequence shown here is derived from an EMBL/GenBank/DDBJ whole genome shotgun (WGS) entry which is preliminary data.</text>
</comment>
<dbReference type="RefSeq" id="WP_142000536.1">
    <property type="nucleotide sequence ID" value="NZ_VFML01000001.1"/>
</dbReference>
<gene>
    <name evidence="1" type="ORF">FB471_4734</name>
</gene>
<evidence type="ECO:0000313" key="1">
    <source>
        <dbReference type="EMBL" id="TQJ04924.1"/>
    </source>
</evidence>
<keyword evidence="2" id="KW-1185">Reference proteome</keyword>
<organism evidence="1 2">
    <name type="scientific">Amycolatopsis cihanbeyliensis</name>
    <dbReference type="NCBI Taxonomy" id="1128664"/>
    <lineage>
        <taxon>Bacteria</taxon>
        <taxon>Bacillati</taxon>
        <taxon>Actinomycetota</taxon>
        <taxon>Actinomycetes</taxon>
        <taxon>Pseudonocardiales</taxon>
        <taxon>Pseudonocardiaceae</taxon>
        <taxon>Amycolatopsis</taxon>
    </lineage>
</organism>